<feature type="compositionally biased region" description="Pro residues" evidence="4">
    <location>
        <begin position="77"/>
        <end position="100"/>
    </location>
</feature>
<protein>
    <recommendedName>
        <fullName evidence="2">RecQ-mediated genome instability protein 1</fullName>
    </recommendedName>
    <alternativeName>
        <fullName evidence="3">BLM-associated protein of 75 kDa homolog</fullName>
    </alternativeName>
</protein>
<dbReference type="EMBL" id="KE343360">
    <property type="protein sequence ID" value="EXB25271.1"/>
    <property type="molecule type" value="Genomic_DNA"/>
</dbReference>
<dbReference type="OrthoDB" id="341511at2759"/>
<dbReference type="Gene3D" id="2.40.50.770">
    <property type="entry name" value="RecQ-mediated genome instability protein Rmi1, C-terminal domain"/>
    <property type="match status" value="1"/>
</dbReference>
<feature type="domain" description="RecQ mediated genome instability protein 1 OB-fold" evidence="5">
    <location>
        <begin position="165"/>
        <end position="277"/>
    </location>
</feature>
<dbReference type="GO" id="GO:0000166">
    <property type="term" value="F:nucleotide binding"/>
    <property type="evidence" value="ECO:0007669"/>
    <property type="project" value="InterPro"/>
</dbReference>
<dbReference type="PANTHER" id="PTHR14790">
    <property type="entry name" value="RECQ-MEDIATED GENOME INSTABILITY PROTEIN 1 RMI1"/>
    <property type="match status" value="1"/>
</dbReference>
<feature type="region of interest" description="Disordered" evidence="4">
    <location>
        <begin position="1"/>
        <end position="103"/>
    </location>
</feature>
<dbReference type="FunFam" id="2.40.50.770:FF:000004">
    <property type="entry name" value="RecQ-mediated instability protein (DUF1767)"/>
    <property type="match status" value="1"/>
</dbReference>
<evidence type="ECO:0000313" key="8">
    <source>
        <dbReference type="Proteomes" id="UP000030645"/>
    </source>
</evidence>
<feature type="compositionally biased region" description="Low complexity" evidence="4">
    <location>
        <begin position="43"/>
        <end position="56"/>
    </location>
</feature>
<keyword evidence="8" id="KW-1185">Reference proteome</keyword>
<dbReference type="AlphaFoldDB" id="W9QLP0"/>
<evidence type="ECO:0000256" key="2">
    <source>
        <dbReference type="ARBA" id="ARBA00018987"/>
    </source>
</evidence>
<evidence type="ECO:0000259" key="6">
    <source>
        <dbReference type="Pfam" id="PF16099"/>
    </source>
</evidence>
<name>W9QLP0_9ROSA</name>
<feature type="compositionally biased region" description="Acidic residues" evidence="4">
    <location>
        <begin position="60"/>
        <end position="69"/>
    </location>
</feature>
<feature type="domain" description="RecQ-mediated genome instability protein 1 C-terminal OB-fold" evidence="6">
    <location>
        <begin position="486"/>
        <end position="626"/>
    </location>
</feature>
<dbReference type="PANTHER" id="PTHR14790:SF15">
    <property type="entry name" value="RECQ-MEDIATED GENOME INSTABILITY PROTEIN 1"/>
    <property type="match status" value="1"/>
</dbReference>
<dbReference type="Proteomes" id="UP000030645">
    <property type="component" value="Unassembled WGS sequence"/>
</dbReference>
<accession>W9QLP0</accession>
<organism evidence="7 8">
    <name type="scientific">Morus notabilis</name>
    <dbReference type="NCBI Taxonomy" id="981085"/>
    <lineage>
        <taxon>Eukaryota</taxon>
        <taxon>Viridiplantae</taxon>
        <taxon>Streptophyta</taxon>
        <taxon>Embryophyta</taxon>
        <taxon>Tracheophyta</taxon>
        <taxon>Spermatophyta</taxon>
        <taxon>Magnoliopsida</taxon>
        <taxon>eudicotyledons</taxon>
        <taxon>Gunneridae</taxon>
        <taxon>Pentapetalae</taxon>
        <taxon>rosids</taxon>
        <taxon>fabids</taxon>
        <taxon>Rosales</taxon>
        <taxon>Moraceae</taxon>
        <taxon>Moreae</taxon>
        <taxon>Morus</taxon>
    </lineage>
</organism>
<dbReference type="SMART" id="SM01161">
    <property type="entry name" value="DUF1767"/>
    <property type="match status" value="1"/>
</dbReference>
<evidence type="ECO:0000256" key="4">
    <source>
        <dbReference type="SAM" id="MobiDB-lite"/>
    </source>
</evidence>
<dbReference type="InterPro" id="IPR013894">
    <property type="entry name" value="RMI1_OB"/>
</dbReference>
<dbReference type="KEGG" id="mnt:21393444"/>
<dbReference type="InterPro" id="IPR032199">
    <property type="entry name" value="RMI1_C"/>
</dbReference>
<evidence type="ECO:0000256" key="3">
    <source>
        <dbReference type="ARBA" id="ARBA00077519"/>
    </source>
</evidence>
<dbReference type="GO" id="GO:0000712">
    <property type="term" value="P:resolution of meiotic recombination intermediates"/>
    <property type="evidence" value="ECO:0007669"/>
    <property type="project" value="TreeGrafter"/>
</dbReference>
<evidence type="ECO:0000259" key="5">
    <source>
        <dbReference type="Pfam" id="PF08585"/>
    </source>
</evidence>
<dbReference type="Pfam" id="PF08585">
    <property type="entry name" value="RMI1_N_C"/>
    <property type="match status" value="1"/>
</dbReference>
<dbReference type="GO" id="GO:0031422">
    <property type="term" value="C:RecQ family helicase-topoisomerase III complex"/>
    <property type="evidence" value="ECO:0007669"/>
    <property type="project" value="TreeGrafter"/>
</dbReference>
<gene>
    <name evidence="7" type="ORF">L484_010139</name>
</gene>
<comment type="similarity">
    <text evidence="1">Belongs to the RMI1 family.</text>
</comment>
<dbReference type="GO" id="GO:0016604">
    <property type="term" value="C:nuclear body"/>
    <property type="evidence" value="ECO:0007669"/>
    <property type="project" value="TreeGrafter"/>
</dbReference>
<evidence type="ECO:0000256" key="1">
    <source>
        <dbReference type="ARBA" id="ARBA00006395"/>
    </source>
</evidence>
<sequence length="635" mass="69333">MLPRRLVLSSSSDEDDEPHNQPHPRHHQESQPQPPLILSQSRNSVNPNPTTPNPSVELLEISDDEDFIDVSDNLSPPSLPTPNPNPNPNSPPPPPPPPPSSGGCPISDILWGLGLGLKREWLDFCVRGLEQAVPGFGGLGVDAKAKLCFEKFLVSDMNRSGGGVLPENVDRLHLVDLPGPFVLQVDEIVNISNPLKGRYQKAPPGIKRCLKLSMTDGLQRVFGMEYRPIKDLDALAPAGLKVVICNVHIRHGLLILVPEAFEVLGGVVEELEAARQQLVDEVNKLPRGIRTRGGVVPPLRTRATLAAWPSNSAHVAGNISNMTSEHTTPIRVHNQGSTYVALSTDADQRVGGEFPGVSSEESAIRNSSTSVIMDVDELPIPVSTESAIPNQSPQVVTGAEEAPYVVFSTVEEEVLVDTIPNSRANIAPNSSTDVASIAEEIDMELIPSRTDNPMSDTYPNDVLNDEEIPLVDEFEHPLILSGNREIPFTYLASLSAKWTAMKKSVRSVKGIVKCFLTGVKRFEYKDRTFELQAYVDDGSLISEIVIHHDAIQKMIGHSPREVTAALSSSDPTTAQNIRETMRQFQSFLAKFEGKMLIEINEASPLPVALEMNQGCSESDAQLLLRRFRSSILAQT</sequence>
<dbReference type="Pfam" id="PF16099">
    <property type="entry name" value="RMI1_C"/>
    <property type="match status" value="1"/>
</dbReference>
<dbReference type="InterPro" id="IPR042470">
    <property type="entry name" value="RMI1_N_C_sf"/>
</dbReference>
<dbReference type="STRING" id="981085.W9QLP0"/>
<proteinExistence type="inferred from homology"/>
<dbReference type="eggNOG" id="ENOG502QPJ3">
    <property type="taxonomic scope" value="Eukaryota"/>
</dbReference>
<reference evidence="8" key="1">
    <citation type="submission" date="2013-01" db="EMBL/GenBank/DDBJ databases">
        <title>Draft Genome Sequence of a Mulberry Tree, Morus notabilis C.K. Schneid.</title>
        <authorList>
            <person name="He N."/>
            <person name="Zhao S."/>
        </authorList>
    </citation>
    <scope>NUCLEOTIDE SEQUENCE</scope>
</reference>
<evidence type="ECO:0000313" key="7">
    <source>
        <dbReference type="EMBL" id="EXB25271.1"/>
    </source>
</evidence>
<dbReference type="GO" id="GO:0000724">
    <property type="term" value="P:double-strand break repair via homologous recombination"/>
    <property type="evidence" value="ECO:0007669"/>
    <property type="project" value="TreeGrafter"/>
</dbReference>